<dbReference type="Gene3D" id="3.40.30.10">
    <property type="entry name" value="Glutaredoxin"/>
    <property type="match status" value="1"/>
</dbReference>
<reference evidence="1" key="1">
    <citation type="journal article" date="2014" name="Front. Microbiol.">
        <title>High frequency of phylogenetically diverse reductive dehalogenase-homologous genes in deep subseafloor sedimentary metagenomes.</title>
        <authorList>
            <person name="Kawai M."/>
            <person name="Futagami T."/>
            <person name="Toyoda A."/>
            <person name="Takaki Y."/>
            <person name="Nishi S."/>
            <person name="Hori S."/>
            <person name="Arai W."/>
            <person name="Tsubouchi T."/>
            <person name="Morono Y."/>
            <person name="Uchiyama I."/>
            <person name="Ito T."/>
            <person name="Fujiyama A."/>
            <person name="Inagaki F."/>
            <person name="Takami H."/>
        </authorList>
    </citation>
    <scope>NUCLEOTIDE SEQUENCE</scope>
    <source>
        <strain evidence="1">Expedition CK06-06</strain>
    </source>
</reference>
<name>X1QJD9_9ZZZZ</name>
<sequence length="96" mass="11094">MLFSLGVLLFTASYSLAADTENGKPEMLFFFSKDCDECKNIKNEFLPEFLRKYQRHFTFVELDVEEPANIDSLFAMEDRVGVPEADKNYPAVYFMG</sequence>
<comment type="caution">
    <text evidence="1">The sequence shown here is derived from an EMBL/GenBank/DDBJ whole genome shotgun (WGS) entry which is preliminary data.</text>
</comment>
<dbReference type="SUPFAM" id="SSF52833">
    <property type="entry name" value="Thioredoxin-like"/>
    <property type="match status" value="1"/>
</dbReference>
<protein>
    <recommendedName>
        <fullName evidence="2">Thioredoxin domain-containing protein</fullName>
    </recommendedName>
</protein>
<gene>
    <name evidence="1" type="ORF">S06H3_64199</name>
</gene>
<feature type="non-terminal residue" evidence="1">
    <location>
        <position position="96"/>
    </location>
</feature>
<dbReference type="AlphaFoldDB" id="X1QJD9"/>
<evidence type="ECO:0008006" key="2">
    <source>
        <dbReference type="Google" id="ProtNLM"/>
    </source>
</evidence>
<proteinExistence type="predicted"/>
<organism evidence="1">
    <name type="scientific">marine sediment metagenome</name>
    <dbReference type="NCBI Taxonomy" id="412755"/>
    <lineage>
        <taxon>unclassified sequences</taxon>
        <taxon>metagenomes</taxon>
        <taxon>ecological metagenomes</taxon>
    </lineage>
</organism>
<evidence type="ECO:0000313" key="1">
    <source>
        <dbReference type="EMBL" id="GAI51115.1"/>
    </source>
</evidence>
<dbReference type="InterPro" id="IPR036249">
    <property type="entry name" value="Thioredoxin-like_sf"/>
</dbReference>
<accession>X1QJD9</accession>
<dbReference type="EMBL" id="BARV01042806">
    <property type="protein sequence ID" value="GAI51115.1"/>
    <property type="molecule type" value="Genomic_DNA"/>
</dbReference>